<dbReference type="AlphaFoldDB" id="A0A5Q2THK4"/>
<sequence length="551" mass="61563">MIKKLSILVMIFSLIVLSSCSNKPIKEHSSSTHNLEALSTIESNNRLLTQIYQVAETGKVSKDKWKSGEDTIMEVEKDWGLADNKSEANSGTYATYEKKQVVFGFNEKGQIYDLRSHSNKLQHITQKETEQVLGAPDEIRHFQEQNIYVYQINQTYQLKLIFPPATDNTDRKLSHISVVYLPWDPSVNETDPSYSIDTMTITEKIGQLMMIGLESTSIDQQATYYIKQKKVGGFILLKKNIENTQQTVDFINDLKRNNDNQIPLFLGIDEEGGRITRLPEEISATPSSQAIGKRNDSDWSYQVGKLLAKKVKAFGFNINFAPVLDVNSNPNNPVIGDRSFGDEPELVSNMAIAQMKGLAAENVMPVGKHFPGHGDTAVDSHIDLPLLDHSLERLQQVELVPFQQAIDHGVEAMMIGHLMVPSIDPDNPATLSEEMIQGVLRNELGFDGLVISDDLTMGAILENYEIGDAAVQAIQAGTDLLLICHGYDQIDAVFDAMEEAVANGEISMQNLDDSVDRVLKLKEKYGITNEKMESIDVEQLNQEIKEILQTE</sequence>
<dbReference type="SUPFAM" id="SSF51445">
    <property type="entry name" value="(Trans)glycosidases"/>
    <property type="match status" value="1"/>
</dbReference>
<keyword evidence="3 6" id="KW-0326">Glycosidase</keyword>
<dbReference type="EMBL" id="CP045915">
    <property type="protein sequence ID" value="QGH34165.1"/>
    <property type="molecule type" value="Genomic_DNA"/>
</dbReference>
<dbReference type="Gene3D" id="3.20.20.300">
    <property type="entry name" value="Glycoside hydrolase, family 3, N-terminal domain"/>
    <property type="match status" value="1"/>
</dbReference>
<dbReference type="Pfam" id="PF14172">
    <property type="entry name" value="DUF4309"/>
    <property type="match status" value="1"/>
</dbReference>
<dbReference type="PANTHER" id="PTHR30480">
    <property type="entry name" value="BETA-HEXOSAMINIDASE-RELATED"/>
    <property type="match status" value="1"/>
</dbReference>
<dbReference type="InterPro" id="IPR036962">
    <property type="entry name" value="Glyco_hydro_3_N_sf"/>
</dbReference>
<name>A0A5Q2THK4_9BACI</name>
<evidence type="ECO:0000256" key="3">
    <source>
        <dbReference type="ARBA" id="ARBA00023295"/>
    </source>
</evidence>
<feature type="chain" id="PRO_5039569705" evidence="4">
    <location>
        <begin position="19"/>
        <end position="551"/>
    </location>
</feature>
<dbReference type="GO" id="GO:0004563">
    <property type="term" value="F:beta-N-acetylhexosaminidase activity"/>
    <property type="evidence" value="ECO:0007669"/>
    <property type="project" value="UniProtKB-EC"/>
</dbReference>
<dbReference type="Proteomes" id="UP000339690">
    <property type="component" value="Chromosome"/>
</dbReference>
<accession>A0A5Q2THK4</accession>
<dbReference type="KEGG" id="grc:GI584_09085"/>
<dbReference type="NCBIfam" id="NF003740">
    <property type="entry name" value="PRK05337.1"/>
    <property type="match status" value="1"/>
</dbReference>
<dbReference type="RefSeq" id="WP_153791037.1">
    <property type="nucleotide sequence ID" value="NZ_CP045915.1"/>
</dbReference>
<keyword evidence="2 6" id="KW-0378">Hydrolase</keyword>
<evidence type="ECO:0000313" key="6">
    <source>
        <dbReference type="EMBL" id="QGH34165.1"/>
    </source>
</evidence>
<dbReference type="PROSITE" id="PS00775">
    <property type="entry name" value="GLYCOSYL_HYDROL_F3"/>
    <property type="match status" value="1"/>
</dbReference>
<reference evidence="6 7" key="1">
    <citation type="submission" date="2019-11" db="EMBL/GenBank/DDBJ databases">
        <title>Gracilibacillus salitolerans sp. nov., a moderate halophile isolated from a saline soil in northwest China.</title>
        <authorList>
            <person name="Gan L."/>
        </authorList>
    </citation>
    <scope>NUCLEOTIDE SEQUENCE [LARGE SCALE GENOMIC DNA]</scope>
    <source>
        <strain evidence="6 7">SCU50</strain>
    </source>
</reference>
<dbReference type="InterPro" id="IPR019800">
    <property type="entry name" value="Glyco_hydro_3_AS"/>
</dbReference>
<dbReference type="InterPro" id="IPR017853">
    <property type="entry name" value="GH"/>
</dbReference>
<dbReference type="PROSITE" id="PS51257">
    <property type="entry name" value="PROKAR_LIPOPROTEIN"/>
    <property type="match status" value="1"/>
</dbReference>
<proteinExistence type="inferred from homology"/>
<keyword evidence="7" id="KW-1185">Reference proteome</keyword>
<evidence type="ECO:0000256" key="2">
    <source>
        <dbReference type="ARBA" id="ARBA00022801"/>
    </source>
</evidence>
<dbReference type="EC" id="3.2.1.52" evidence="6"/>
<evidence type="ECO:0000259" key="5">
    <source>
        <dbReference type="Pfam" id="PF00933"/>
    </source>
</evidence>
<evidence type="ECO:0000313" key="7">
    <source>
        <dbReference type="Proteomes" id="UP000339690"/>
    </source>
</evidence>
<dbReference type="InterPro" id="IPR025453">
    <property type="entry name" value="DUF4309"/>
</dbReference>
<evidence type="ECO:0000256" key="4">
    <source>
        <dbReference type="SAM" id="SignalP"/>
    </source>
</evidence>
<protein>
    <submittedName>
        <fullName evidence="6">Beta-N-acetylhexosaminidase</fullName>
        <ecNumber evidence="6">3.2.1.52</ecNumber>
    </submittedName>
</protein>
<feature type="domain" description="Glycoside hydrolase family 3 N-terminal" evidence="5">
    <location>
        <begin position="200"/>
        <end position="521"/>
    </location>
</feature>
<dbReference type="GO" id="GO:0005975">
    <property type="term" value="P:carbohydrate metabolic process"/>
    <property type="evidence" value="ECO:0007669"/>
    <property type="project" value="InterPro"/>
</dbReference>
<gene>
    <name evidence="6" type="primary">nagZ</name>
    <name evidence="6" type="ORF">GI584_09085</name>
</gene>
<dbReference type="GO" id="GO:0009254">
    <property type="term" value="P:peptidoglycan turnover"/>
    <property type="evidence" value="ECO:0007669"/>
    <property type="project" value="TreeGrafter"/>
</dbReference>
<dbReference type="Pfam" id="PF00933">
    <property type="entry name" value="Glyco_hydro_3"/>
    <property type="match status" value="1"/>
</dbReference>
<evidence type="ECO:0000256" key="1">
    <source>
        <dbReference type="ARBA" id="ARBA00005336"/>
    </source>
</evidence>
<comment type="similarity">
    <text evidence="1">Belongs to the glycosyl hydrolase 3 family.</text>
</comment>
<dbReference type="InterPro" id="IPR050226">
    <property type="entry name" value="NagZ_Beta-hexosaminidase"/>
</dbReference>
<feature type="signal peptide" evidence="4">
    <location>
        <begin position="1"/>
        <end position="18"/>
    </location>
</feature>
<dbReference type="InterPro" id="IPR001764">
    <property type="entry name" value="Glyco_hydro_3_N"/>
</dbReference>
<organism evidence="6 7">
    <name type="scientific">Gracilibacillus salitolerans</name>
    <dbReference type="NCBI Taxonomy" id="2663022"/>
    <lineage>
        <taxon>Bacteria</taxon>
        <taxon>Bacillati</taxon>
        <taxon>Bacillota</taxon>
        <taxon>Bacilli</taxon>
        <taxon>Bacillales</taxon>
        <taxon>Bacillaceae</taxon>
        <taxon>Gracilibacillus</taxon>
    </lineage>
</organism>
<dbReference type="PANTHER" id="PTHR30480:SF16">
    <property type="entry name" value="GLYCOSIDE HYDROLASE FAMILY 3 DOMAIN PROTEIN"/>
    <property type="match status" value="1"/>
</dbReference>
<keyword evidence="4" id="KW-0732">Signal</keyword>